<gene>
    <name evidence="2" type="ORF">FPZ08_05760</name>
</gene>
<feature type="signal peptide" evidence="1">
    <location>
        <begin position="1"/>
        <end position="19"/>
    </location>
</feature>
<dbReference type="EMBL" id="CP042304">
    <property type="protein sequence ID" value="QDZ10297.1"/>
    <property type="molecule type" value="Genomic_DNA"/>
</dbReference>
<dbReference type="Proteomes" id="UP000315364">
    <property type="component" value="Chromosome"/>
</dbReference>
<keyword evidence="1" id="KW-0732">Signal</keyword>
<reference evidence="2 3" key="1">
    <citation type="submission" date="2019-07" db="EMBL/GenBank/DDBJ databases">
        <title>Full genome sequence of Devosia sp. Gsoil 520.</title>
        <authorList>
            <person name="Im W.-T."/>
        </authorList>
    </citation>
    <scope>NUCLEOTIDE SEQUENCE [LARGE SCALE GENOMIC DNA]</scope>
    <source>
        <strain evidence="2 3">Gsoil 520</strain>
    </source>
</reference>
<organism evidence="2 3">
    <name type="scientific">Devosia ginsengisoli</name>
    <dbReference type="NCBI Taxonomy" id="400770"/>
    <lineage>
        <taxon>Bacteria</taxon>
        <taxon>Pseudomonadati</taxon>
        <taxon>Pseudomonadota</taxon>
        <taxon>Alphaproteobacteria</taxon>
        <taxon>Hyphomicrobiales</taxon>
        <taxon>Devosiaceae</taxon>
        <taxon>Devosia</taxon>
    </lineage>
</organism>
<evidence type="ECO:0000313" key="3">
    <source>
        <dbReference type="Proteomes" id="UP000315364"/>
    </source>
</evidence>
<name>A0A5B8LPU2_9HYPH</name>
<protein>
    <submittedName>
        <fullName evidence="2">Uncharacterized protein</fullName>
    </submittedName>
</protein>
<accession>A0A5B8LPU2</accession>
<sequence length="154" mass="16825">MRTILIATGLMLTVSAALAQEDLVIDQTKLYVTDPAACEAVEKQGVDAFMDMDFLGLTFEDGIQGMEFHCNFYDIKSRPYTPVLFVDAVCELPGELYADTMAIAPDGEDTIRLVSSADTALGLVGQIEPDPEGFYPAGTTIYHRCDNLSEIPFD</sequence>
<dbReference type="RefSeq" id="WP_146289099.1">
    <property type="nucleotide sequence ID" value="NZ_CP042304.1"/>
</dbReference>
<dbReference type="KEGG" id="dea:FPZ08_05760"/>
<feature type="chain" id="PRO_5023013205" evidence="1">
    <location>
        <begin position="20"/>
        <end position="154"/>
    </location>
</feature>
<evidence type="ECO:0000256" key="1">
    <source>
        <dbReference type="SAM" id="SignalP"/>
    </source>
</evidence>
<evidence type="ECO:0000313" key="2">
    <source>
        <dbReference type="EMBL" id="QDZ10297.1"/>
    </source>
</evidence>
<dbReference type="AlphaFoldDB" id="A0A5B8LPU2"/>
<keyword evidence="3" id="KW-1185">Reference proteome</keyword>
<proteinExistence type="predicted"/>
<dbReference type="OrthoDB" id="7948457at2"/>